<dbReference type="KEGG" id="hbl:XJ32_08580"/>
<protein>
    <recommendedName>
        <fullName evidence="2">Cell division topological specificity factor</fullName>
    </recommendedName>
</protein>
<dbReference type="GO" id="GO:0051301">
    <property type="term" value="P:cell division"/>
    <property type="evidence" value="ECO:0007669"/>
    <property type="project" value="InterPro"/>
</dbReference>
<dbReference type="GO" id="GO:0032955">
    <property type="term" value="P:regulation of division septum assembly"/>
    <property type="evidence" value="ECO:0007669"/>
    <property type="project" value="InterPro"/>
</dbReference>
<gene>
    <name evidence="4" type="ORF">XJ32_08580</name>
</gene>
<dbReference type="RefSeq" id="WP_077389088.1">
    <property type="nucleotide sequence ID" value="NZ_CP019645.1"/>
</dbReference>
<comment type="similarity">
    <text evidence="1">Belongs to the MinE family.</text>
</comment>
<dbReference type="InterPro" id="IPR036707">
    <property type="entry name" value="MinE_sf"/>
</dbReference>
<dbReference type="EMBL" id="CP019645">
    <property type="protein sequence ID" value="AQQ60138.1"/>
    <property type="molecule type" value="Genomic_DNA"/>
</dbReference>
<evidence type="ECO:0000313" key="5">
    <source>
        <dbReference type="Proteomes" id="UP000188298"/>
    </source>
</evidence>
<evidence type="ECO:0000256" key="2">
    <source>
        <dbReference type="ARBA" id="ARBA00020112"/>
    </source>
</evidence>
<evidence type="ECO:0000256" key="3">
    <source>
        <dbReference type="ARBA" id="ARBA00025265"/>
    </source>
</evidence>
<reference evidence="4 5" key="1">
    <citation type="submission" date="2017-02" db="EMBL/GenBank/DDBJ databases">
        <title>Whole genome sequencing of Helicobacter bilis strain AAQJH.</title>
        <authorList>
            <person name="Conlan S."/>
            <person name="Thomas P.J."/>
            <person name="Mullikin J."/>
            <person name="Palmore T.N."/>
            <person name="Frank K.M."/>
            <person name="Segre J.A."/>
        </authorList>
    </citation>
    <scope>NUCLEOTIDE SEQUENCE [LARGE SCALE GENOMIC DNA]</scope>
    <source>
        <strain evidence="4 5">AAQJH</strain>
    </source>
</reference>
<proteinExistence type="inferred from homology"/>
<dbReference type="Pfam" id="PF03776">
    <property type="entry name" value="MinE"/>
    <property type="match status" value="1"/>
</dbReference>
<dbReference type="InterPro" id="IPR005527">
    <property type="entry name" value="MinE"/>
</dbReference>
<evidence type="ECO:0000313" key="4">
    <source>
        <dbReference type="EMBL" id="AQQ60138.1"/>
    </source>
</evidence>
<sequence length="80" mass="9151">MLFLFRNKSESSGTATLAKNRLNNVLMNERGLQITYLDNLKKDIANLMKQYAKTPHIVVNATAHRDNTLDVKIYIGKDEQ</sequence>
<accession>A0A1Q2LI88</accession>
<name>A0A1Q2LI88_9HELI</name>
<evidence type="ECO:0000256" key="1">
    <source>
        <dbReference type="ARBA" id="ARBA00008168"/>
    </source>
</evidence>
<dbReference type="Gene3D" id="3.30.1070.10">
    <property type="entry name" value="Cell division topological specificity factor MinE"/>
    <property type="match status" value="1"/>
</dbReference>
<comment type="function">
    <text evidence="3">Prevents the cell division inhibition by proteins MinC and MinD at internal division sites while permitting inhibition at polar sites. This ensures cell division at the proper site by restricting the formation of a division septum at the midpoint of the long axis of the cell.</text>
</comment>
<dbReference type="Proteomes" id="UP000188298">
    <property type="component" value="Chromosome"/>
</dbReference>
<organism evidence="4 5">
    <name type="scientific">Helicobacter bilis</name>
    <dbReference type="NCBI Taxonomy" id="37372"/>
    <lineage>
        <taxon>Bacteria</taxon>
        <taxon>Pseudomonadati</taxon>
        <taxon>Campylobacterota</taxon>
        <taxon>Epsilonproteobacteria</taxon>
        <taxon>Campylobacterales</taxon>
        <taxon>Helicobacteraceae</taxon>
        <taxon>Helicobacter</taxon>
    </lineage>
</organism>
<dbReference type="AlphaFoldDB" id="A0A1Q2LI88"/>